<proteinExistence type="predicted"/>
<reference evidence="1" key="1">
    <citation type="journal article" date="2022" name="bioRxiv">
        <title>Sequencing and chromosome-scale assembly of the giantPleurodeles waltlgenome.</title>
        <authorList>
            <person name="Brown T."/>
            <person name="Elewa A."/>
            <person name="Iarovenko S."/>
            <person name="Subramanian E."/>
            <person name="Araus A.J."/>
            <person name="Petzold A."/>
            <person name="Susuki M."/>
            <person name="Suzuki K.-i.T."/>
            <person name="Hayashi T."/>
            <person name="Toyoda A."/>
            <person name="Oliveira C."/>
            <person name="Osipova E."/>
            <person name="Leigh N.D."/>
            <person name="Simon A."/>
            <person name="Yun M.H."/>
        </authorList>
    </citation>
    <scope>NUCLEOTIDE SEQUENCE</scope>
    <source>
        <strain evidence="1">20211129_DDA</strain>
        <tissue evidence="1">Liver</tissue>
    </source>
</reference>
<organism evidence="1 2">
    <name type="scientific">Pleurodeles waltl</name>
    <name type="common">Iberian ribbed newt</name>
    <dbReference type="NCBI Taxonomy" id="8319"/>
    <lineage>
        <taxon>Eukaryota</taxon>
        <taxon>Metazoa</taxon>
        <taxon>Chordata</taxon>
        <taxon>Craniata</taxon>
        <taxon>Vertebrata</taxon>
        <taxon>Euteleostomi</taxon>
        <taxon>Amphibia</taxon>
        <taxon>Batrachia</taxon>
        <taxon>Caudata</taxon>
        <taxon>Salamandroidea</taxon>
        <taxon>Salamandridae</taxon>
        <taxon>Pleurodelinae</taxon>
        <taxon>Pleurodeles</taxon>
    </lineage>
</organism>
<dbReference type="EMBL" id="JANPWB010000010">
    <property type="protein sequence ID" value="KAJ1142413.1"/>
    <property type="molecule type" value="Genomic_DNA"/>
</dbReference>
<protein>
    <submittedName>
        <fullName evidence="1">Uncharacterized protein</fullName>
    </submittedName>
</protein>
<name>A0AAV7QVE9_PLEWA</name>
<evidence type="ECO:0000313" key="1">
    <source>
        <dbReference type="EMBL" id="KAJ1142413.1"/>
    </source>
</evidence>
<gene>
    <name evidence="1" type="ORF">NDU88_008738</name>
</gene>
<comment type="caution">
    <text evidence="1">The sequence shown here is derived from an EMBL/GenBank/DDBJ whole genome shotgun (WGS) entry which is preliminary data.</text>
</comment>
<evidence type="ECO:0000313" key="2">
    <source>
        <dbReference type="Proteomes" id="UP001066276"/>
    </source>
</evidence>
<accession>A0AAV7QVE9</accession>
<sequence>MQICAAERSEAERHRGCVSASHLTRAGILSCVACSGDVSSRRRAVGRQQGAASFCRRCRSGAGRVRGAAMLRRARSCARTSAASTKDDGLR</sequence>
<dbReference type="AlphaFoldDB" id="A0AAV7QVE9"/>
<keyword evidence="2" id="KW-1185">Reference proteome</keyword>
<dbReference type="Proteomes" id="UP001066276">
    <property type="component" value="Chromosome 6"/>
</dbReference>